<keyword evidence="1" id="KW-1133">Transmembrane helix</keyword>
<gene>
    <name evidence="2" type="ORF">HQ865_13975</name>
</gene>
<dbReference type="RefSeq" id="WP_173415479.1">
    <property type="nucleotide sequence ID" value="NZ_CP054139.1"/>
</dbReference>
<evidence type="ECO:0000313" key="2">
    <source>
        <dbReference type="EMBL" id="QKJ30808.1"/>
    </source>
</evidence>
<reference evidence="2 3" key="1">
    <citation type="submission" date="2020-05" db="EMBL/GenBank/DDBJ databases">
        <title>Mucilaginibacter mali sp. nov.</title>
        <authorList>
            <person name="Kim H.S."/>
            <person name="Lee K.C."/>
            <person name="Suh M.K."/>
            <person name="Kim J.-S."/>
            <person name="Han K.-I."/>
            <person name="Eom M.K."/>
            <person name="Shin Y.K."/>
            <person name="Lee J.-S."/>
        </authorList>
    </citation>
    <scope>NUCLEOTIDE SEQUENCE [LARGE SCALE GENOMIC DNA]</scope>
    <source>
        <strain evidence="2 3">G2-14</strain>
    </source>
</reference>
<dbReference type="Proteomes" id="UP000505355">
    <property type="component" value="Chromosome"/>
</dbReference>
<organism evidence="2 3">
    <name type="scientific">Mucilaginibacter mali</name>
    <dbReference type="NCBI Taxonomy" id="2740462"/>
    <lineage>
        <taxon>Bacteria</taxon>
        <taxon>Pseudomonadati</taxon>
        <taxon>Bacteroidota</taxon>
        <taxon>Sphingobacteriia</taxon>
        <taxon>Sphingobacteriales</taxon>
        <taxon>Sphingobacteriaceae</taxon>
        <taxon>Mucilaginibacter</taxon>
    </lineage>
</organism>
<dbReference type="KEGG" id="mmab:HQ865_13975"/>
<accession>A0A7D4PUL1</accession>
<feature type="transmembrane region" description="Helical" evidence="1">
    <location>
        <begin position="167"/>
        <end position="184"/>
    </location>
</feature>
<proteinExistence type="predicted"/>
<keyword evidence="1" id="KW-0472">Membrane</keyword>
<keyword evidence="1" id="KW-0812">Transmembrane</keyword>
<name>A0A7D4PUL1_9SPHI</name>
<feature type="transmembrane region" description="Helical" evidence="1">
    <location>
        <begin position="21"/>
        <end position="38"/>
    </location>
</feature>
<protein>
    <submittedName>
        <fullName evidence="2">Uncharacterized protein</fullName>
    </submittedName>
</protein>
<evidence type="ECO:0000256" key="1">
    <source>
        <dbReference type="SAM" id="Phobius"/>
    </source>
</evidence>
<dbReference type="EMBL" id="CP054139">
    <property type="protein sequence ID" value="QKJ30808.1"/>
    <property type="molecule type" value="Genomic_DNA"/>
</dbReference>
<feature type="transmembrane region" description="Helical" evidence="1">
    <location>
        <begin position="142"/>
        <end position="161"/>
    </location>
</feature>
<dbReference type="AlphaFoldDB" id="A0A7D4PUL1"/>
<keyword evidence="3" id="KW-1185">Reference proteome</keyword>
<sequence>MFETVTVDEALAKGKMMISRPLMFIQVLILAGFIALNWQHHHMWATLALPVMFLSIAIYRSIAITRWRLWAFENVRNVHELKQRALKIGLLSPEGGFWEKLEWYSREDKQRLAIIAEKFKLDDLVVPDHTTTNETRIYISRVSVLIGAVFLAVWFGLGIYFLVRGEWITVCFFFISGALIAFFSRKTFIDKSPQIIINDEGIKTAAAEFYTWEEIGNETVEQIGEGRDAKVVLAYDCPGGREEFPIDDLDTNVDKLSQLLIKYRQRSGKIYKYQKNNYLTETGRRLTRTS</sequence>
<evidence type="ECO:0000313" key="3">
    <source>
        <dbReference type="Proteomes" id="UP000505355"/>
    </source>
</evidence>
<feature type="transmembrane region" description="Helical" evidence="1">
    <location>
        <begin position="44"/>
        <end position="62"/>
    </location>
</feature>